<dbReference type="OrthoDB" id="5242819at2"/>
<dbReference type="InterPro" id="IPR018763">
    <property type="entry name" value="DUF2334"/>
</dbReference>
<dbReference type="STRING" id="1121353.H924_10890"/>
<keyword evidence="2" id="KW-1185">Reference proteome</keyword>
<accession>M1TTR2</accession>
<sequence>MSGRLLVSVSSIFDQTRSAADGLIKDLRADGIEVSLLVAPRIDGDWRLAKDKETRKWLEKHREIGHELILNGFDQPVQGRRSEFASLEAHEARLRLIGAIRQMEKIGFNFSVFAPPRWRMSEGTFEVLSEFDFDFAASTRGMHNLKTGDFLACRNLSVGEGFGAAKWWRKNVINAVSRGAARGNTVRLSASARNLENPKVARDFRNAALGALALGAQPQSYSQAMQR</sequence>
<reference evidence="1 2" key="1">
    <citation type="submission" date="2013-02" db="EMBL/GenBank/DDBJ databases">
        <title>The complete genome sequence of Corynebacterium callunae DSM 20147.</title>
        <authorList>
            <person name="Ruckert C."/>
            <person name="Albersmeier A."/>
            <person name="Kalinowski J."/>
        </authorList>
    </citation>
    <scope>NUCLEOTIDE SEQUENCE [LARGE SCALE GENOMIC DNA]</scope>
    <source>
        <strain evidence="1 2">DSM 20147</strain>
    </source>
</reference>
<dbReference type="InterPro" id="IPR011330">
    <property type="entry name" value="Glyco_hydro/deAcase_b/a-brl"/>
</dbReference>
<dbReference type="AlphaFoldDB" id="M1TTR2"/>
<organism evidence="1 2">
    <name type="scientific">Corynebacterium callunae DSM 20147</name>
    <dbReference type="NCBI Taxonomy" id="1121353"/>
    <lineage>
        <taxon>Bacteria</taxon>
        <taxon>Bacillati</taxon>
        <taxon>Actinomycetota</taxon>
        <taxon>Actinomycetes</taxon>
        <taxon>Mycobacteriales</taxon>
        <taxon>Corynebacteriaceae</taxon>
        <taxon>Corynebacterium</taxon>
    </lineage>
</organism>
<evidence type="ECO:0008006" key="3">
    <source>
        <dbReference type="Google" id="ProtNLM"/>
    </source>
</evidence>
<dbReference type="CDD" id="cd11374">
    <property type="entry name" value="CE4_u10"/>
    <property type="match status" value="1"/>
</dbReference>
<dbReference type="Proteomes" id="UP000011760">
    <property type="component" value="Chromosome"/>
</dbReference>
<proteinExistence type="predicted"/>
<dbReference type="KEGG" id="ccn:H924_10890"/>
<gene>
    <name evidence="1" type="ORF">H924_10890</name>
</gene>
<name>M1TTR2_9CORY</name>
<dbReference type="SUPFAM" id="SSF88713">
    <property type="entry name" value="Glycoside hydrolase/deacetylase"/>
    <property type="match status" value="1"/>
</dbReference>
<dbReference type="EMBL" id="CP004354">
    <property type="protein sequence ID" value="AGG67606.1"/>
    <property type="molecule type" value="Genomic_DNA"/>
</dbReference>
<dbReference type="GO" id="GO:0005975">
    <property type="term" value="P:carbohydrate metabolic process"/>
    <property type="evidence" value="ECO:0007669"/>
    <property type="project" value="InterPro"/>
</dbReference>
<dbReference type="Gene3D" id="3.20.20.370">
    <property type="entry name" value="Glycoside hydrolase/deacetylase"/>
    <property type="match status" value="1"/>
</dbReference>
<protein>
    <recommendedName>
        <fullName evidence="3">Deacetylase</fullName>
    </recommendedName>
</protein>
<dbReference type="RefSeq" id="WP_015652032.1">
    <property type="nucleotide sequence ID" value="NC_020506.1"/>
</dbReference>
<dbReference type="Pfam" id="PF10096">
    <property type="entry name" value="DUF2334"/>
    <property type="match status" value="1"/>
</dbReference>
<dbReference type="eggNOG" id="COG3233">
    <property type="taxonomic scope" value="Bacteria"/>
</dbReference>
<evidence type="ECO:0000313" key="2">
    <source>
        <dbReference type="Proteomes" id="UP000011760"/>
    </source>
</evidence>
<dbReference type="HOGENOM" id="CLU_086960_0_0_11"/>
<evidence type="ECO:0000313" key="1">
    <source>
        <dbReference type="EMBL" id="AGG67606.1"/>
    </source>
</evidence>
<dbReference type="PATRIC" id="fig|1121353.3.peg.2223"/>